<name>A0A9D4BH81_DREPO</name>
<comment type="caution">
    <text evidence="2">The sequence shown here is derived from an EMBL/GenBank/DDBJ whole genome shotgun (WGS) entry which is preliminary data.</text>
</comment>
<reference evidence="2" key="1">
    <citation type="journal article" date="2019" name="bioRxiv">
        <title>The Genome of the Zebra Mussel, Dreissena polymorpha: A Resource for Invasive Species Research.</title>
        <authorList>
            <person name="McCartney M.A."/>
            <person name="Auch B."/>
            <person name="Kono T."/>
            <person name="Mallez S."/>
            <person name="Zhang Y."/>
            <person name="Obille A."/>
            <person name="Becker A."/>
            <person name="Abrahante J.E."/>
            <person name="Garbe J."/>
            <person name="Badalamenti J.P."/>
            <person name="Herman A."/>
            <person name="Mangelson H."/>
            <person name="Liachko I."/>
            <person name="Sullivan S."/>
            <person name="Sone E.D."/>
            <person name="Koren S."/>
            <person name="Silverstein K.A.T."/>
            <person name="Beckman K.B."/>
            <person name="Gohl D.M."/>
        </authorList>
    </citation>
    <scope>NUCLEOTIDE SEQUENCE</scope>
    <source>
        <strain evidence="2">Duluth1</strain>
        <tissue evidence="2">Whole animal</tissue>
    </source>
</reference>
<dbReference type="PANTHER" id="PTHR14918">
    <property type="entry name" value="KICSTOR COMPLEX PROTEIN SZT2"/>
    <property type="match status" value="1"/>
</dbReference>
<proteinExistence type="predicted"/>
<dbReference type="PANTHER" id="PTHR14918:SF3">
    <property type="entry name" value="KICSTOR COMPLEX PROTEIN SZT2"/>
    <property type="match status" value="1"/>
</dbReference>
<dbReference type="EMBL" id="JAIWYP010000016">
    <property type="protein sequence ID" value="KAH3695455.1"/>
    <property type="molecule type" value="Genomic_DNA"/>
</dbReference>
<feature type="region of interest" description="Disordered" evidence="1">
    <location>
        <begin position="263"/>
        <end position="295"/>
    </location>
</feature>
<reference evidence="2" key="2">
    <citation type="submission" date="2020-11" db="EMBL/GenBank/DDBJ databases">
        <authorList>
            <person name="McCartney M.A."/>
            <person name="Auch B."/>
            <person name="Kono T."/>
            <person name="Mallez S."/>
            <person name="Becker A."/>
            <person name="Gohl D.M."/>
            <person name="Silverstein K.A.T."/>
            <person name="Koren S."/>
            <person name="Bechman K.B."/>
            <person name="Herman A."/>
            <person name="Abrahante J.E."/>
            <person name="Garbe J."/>
        </authorList>
    </citation>
    <scope>NUCLEOTIDE SEQUENCE</scope>
    <source>
        <strain evidence="2">Duluth1</strain>
        <tissue evidence="2">Whole animal</tissue>
    </source>
</reference>
<evidence type="ECO:0008006" key="4">
    <source>
        <dbReference type="Google" id="ProtNLM"/>
    </source>
</evidence>
<feature type="compositionally biased region" description="Basic and acidic residues" evidence="1">
    <location>
        <begin position="269"/>
        <end position="295"/>
    </location>
</feature>
<evidence type="ECO:0000313" key="2">
    <source>
        <dbReference type="EMBL" id="KAH3695455.1"/>
    </source>
</evidence>
<dbReference type="GO" id="GO:0005777">
    <property type="term" value="C:peroxisome"/>
    <property type="evidence" value="ECO:0007669"/>
    <property type="project" value="InterPro"/>
</dbReference>
<protein>
    <recommendedName>
        <fullName evidence="4">SZT2</fullName>
    </recommendedName>
</protein>
<organism evidence="2 3">
    <name type="scientific">Dreissena polymorpha</name>
    <name type="common">Zebra mussel</name>
    <name type="synonym">Mytilus polymorpha</name>
    <dbReference type="NCBI Taxonomy" id="45954"/>
    <lineage>
        <taxon>Eukaryota</taxon>
        <taxon>Metazoa</taxon>
        <taxon>Spiralia</taxon>
        <taxon>Lophotrochozoa</taxon>
        <taxon>Mollusca</taxon>
        <taxon>Bivalvia</taxon>
        <taxon>Autobranchia</taxon>
        <taxon>Heteroconchia</taxon>
        <taxon>Euheterodonta</taxon>
        <taxon>Imparidentia</taxon>
        <taxon>Neoheterodontei</taxon>
        <taxon>Myida</taxon>
        <taxon>Dreissenoidea</taxon>
        <taxon>Dreissenidae</taxon>
        <taxon>Dreissena</taxon>
    </lineage>
</organism>
<evidence type="ECO:0000313" key="3">
    <source>
        <dbReference type="Proteomes" id="UP000828390"/>
    </source>
</evidence>
<sequence length="573" mass="65880">MVLPYREYARFEYVIRAPWPFDKNRPLCFIEITLEGSYDFLHDMICTKIMANMSSFRQANVKKFWLALQGLSQTDCLLVHLQSFASNPVHYTMPASIKEGVPLYYLPTNSVTPMLNTQLNVKDSALNQFASYWRPVVNFDIKVWQKWMHTHRIGLVLEHDMPVHKNVHIPNSSSRFLVVMYRQALTSLTLFLTSWSDFVLLDGQAYIKLIKEDNTKPPTSFVLIRMQTKSPCLVLRLAFLGGTPGFVRHGIIKELKMKVASLKFPPRGQKSDKHRQEKKSPTDGEPRTPKKPPLRRDWSEIQCCVLLQKPVETILIRYERVPHDMSKLEDQVMQEVSQFVPHATQAKNKSAANLFNSLARYLMHQRWVWTIQQPGMSSISMQSIGKLLATLAKIRLQEGFHYSLTGQGIVNMMVEVEMRDSDVDTVDHGRSKQRPTCVVQYIMFPPHLKTAHECFSDDEEEMEGPEEDGELQIVTECWVEPQSGHCVHNPQERQHWDGITCTQILDTFFPLDLECISSLITFEHLLYLCQNSVIPADLDTIVNVRNDVCDIVSQVASTIKHVAFPFPSAFLIT</sequence>
<keyword evidence="3" id="KW-1185">Reference proteome</keyword>
<accession>A0A9D4BH81</accession>
<dbReference type="InterPro" id="IPR033228">
    <property type="entry name" value="SZT2"/>
</dbReference>
<gene>
    <name evidence="2" type="ORF">DPMN_082915</name>
</gene>
<dbReference type="AlphaFoldDB" id="A0A9D4BH81"/>
<dbReference type="Proteomes" id="UP000828390">
    <property type="component" value="Unassembled WGS sequence"/>
</dbReference>
<evidence type="ECO:0000256" key="1">
    <source>
        <dbReference type="SAM" id="MobiDB-lite"/>
    </source>
</evidence>